<feature type="transmembrane region" description="Helical" evidence="7">
    <location>
        <begin position="64"/>
        <end position="81"/>
    </location>
</feature>
<keyword evidence="6 7" id="KW-0472">Membrane</keyword>
<evidence type="ECO:0000313" key="9">
    <source>
        <dbReference type="EMBL" id="KAF3564809.1"/>
    </source>
</evidence>
<organism evidence="9 10">
    <name type="scientific">Brassica cretica</name>
    <name type="common">Mustard</name>
    <dbReference type="NCBI Taxonomy" id="69181"/>
    <lineage>
        <taxon>Eukaryota</taxon>
        <taxon>Viridiplantae</taxon>
        <taxon>Streptophyta</taxon>
        <taxon>Embryophyta</taxon>
        <taxon>Tracheophyta</taxon>
        <taxon>Spermatophyta</taxon>
        <taxon>Magnoliopsida</taxon>
        <taxon>eudicotyledons</taxon>
        <taxon>Gunneridae</taxon>
        <taxon>Pentapetalae</taxon>
        <taxon>rosids</taxon>
        <taxon>malvids</taxon>
        <taxon>Brassicales</taxon>
        <taxon>Brassicaceae</taxon>
        <taxon>Brassiceae</taxon>
        <taxon>Brassica</taxon>
    </lineage>
</organism>
<evidence type="ECO:0000256" key="1">
    <source>
        <dbReference type="ARBA" id="ARBA00004370"/>
    </source>
</evidence>
<evidence type="ECO:0000256" key="5">
    <source>
        <dbReference type="ARBA" id="ARBA00022989"/>
    </source>
</evidence>
<reference evidence="9 10" key="1">
    <citation type="journal article" date="2020" name="BMC Genomics">
        <title>Intraspecific diversification of the crop wild relative Brassica cretica Lam. using demographic model selection.</title>
        <authorList>
            <person name="Kioukis A."/>
            <person name="Michalopoulou V.A."/>
            <person name="Briers L."/>
            <person name="Pirintsos S."/>
            <person name="Studholme D.J."/>
            <person name="Pavlidis P."/>
            <person name="Sarris P.F."/>
        </authorList>
    </citation>
    <scope>NUCLEOTIDE SEQUENCE [LARGE SCALE GENOMIC DNA]</scope>
    <source>
        <strain evidence="10">cv. PFS-1207/04</strain>
    </source>
</reference>
<comment type="subcellular location">
    <subcellularLocation>
        <location evidence="1">Membrane</location>
    </subcellularLocation>
</comment>
<accession>A0ABQ7CZL2</accession>
<evidence type="ECO:0000256" key="7">
    <source>
        <dbReference type="SAM" id="Phobius"/>
    </source>
</evidence>
<feature type="transmembrane region" description="Helical" evidence="7">
    <location>
        <begin position="126"/>
        <end position="147"/>
    </location>
</feature>
<keyword evidence="4" id="KW-0029">Amino-acid transport</keyword>
<dbReference type="PANTHER" id="PTHR48017">
    <property type="entry name" value="OS05G0424000 PROTEIN-RELATED"/>
    <property type="match status" value="1"/>
</dbReference>
<feature type="domain" description="Amino acid transporter transmembrane" evidence="8">
    <location>
        <begin position="19"/>
        <end position="147"/>
    </location>
</feature>
<dbReference type="EMBL" id="QGKV02000759">
    <property type="protein sequence ID" value="KAF3564809.1"/>
    <property type="molecule type" value="Genomic_DNA"/>
</dbReference>
<keyword evidence="10" id="KW-1185">Reference proteome</keyword>
<sequence length="161" mass="18574">MCIMNFRGLANEKETYFLQVFAQPIFQFVEKKCNRNWPDNKFITSEYSVNIPFLGKFNINLFRLVWRTAYVVITTLVAMIFPFFNAILGLIGAASFWPLTVYFPVEMHIAQTKVKKYSPRWIGLKMLCWVCLIVSLLAAAGSIAGLISSVKTYKPFRTIHE</sequence>
<dbReference type="InterPro" id="IPR013057">
    <property type="entry name" value="AA_transpt_TM"/>
</dbReference>
<keyword evidence="5 7" id="KW-1133">Transmembrane helix</keyword>
<gene>
    <name evidence="9" type="ORF">DY000_02012971</name>
</gene>
<proteinExistence type="predicted"/>
<comment type="caution">
    <text evidence="9">The sequence shown here is derived from an EMBL/GenBank/DDBJ whole genome shotgun (WGS) entry which is preliminary data.</text>
</comment>
<protein>
    <recommendedName>
        <fullName evidence="8">Amino acid transporter transmembrane domain-containing protein</fullName>
    </recommendedName>
</protein>
<keyword evidence="3 7" id="KW-0812">Transmembrane</keyword>
<evidence type="ECO:0000256" key="2">
    <source>
        <dbReference type="ARBA" id="ARBA00022448"/>
    </source>
</evidence>
<dbReference type="Proteomes" id="UP000266723">
    <property type="component" value="Unassembled WGS sequence"/>
</dbReference>
<evidence type="ECO:0000259" key="8">
    <source>
        <dbReference type="Pfam" id="PF01490"/>
    </source>
</evidence>
<dbReference type="Pfam" id="PF01490">
    <property type="entry name" value="Aa_trans"/>
    <property type="match status" value="1"/>
</dbReference>
<evidence type="ECO:0000313" key="10">
    <source>
        <dbReference type="Proteomes" id="UP000266723"/>
    </source>
</evidence>
<evidence type="ECO:0000256" key="6">
    <source>
        <dbReference type="ARBA" id="ARBA00023136"/>
    </source>
</evidence>
<evidence type="ECO:0000256" key="3">
    <source>
        <dbReference type="ARBA" id="ARBA00022692"/>
    </source>
</evidence>
<keyword evidence="2" id="KW-0813">Transport</keyword>
<evidence type="ECO:0000256" key="4">
    <source>
        <dbReference type="ARBA" id="ARBA00022970"/>
    </source>
</evidence>
<name>A0ABQ7CZL2_BRACR</name>
<feature type="transmembrane region" description="Helical" evidence="7">
    <location>
        <begin position="87"/>
        <end position="105"/>
    </location>
</feature>